<evidence type="ECO:0000313" key="2">
    <source>
        <dbReference type="EMBL" id="KAL2814243.1"/>
    </source>
</evidence>
<organism evidence="2 3">
    <name type="scientific">Aspergillus cavernicola</name>
    <dbReference type="NCBI Taxonomy" id="176166"/>
    <lineage>
        <taxon>Eukaryota</taxon>
        <taxon>Fungi</taxon>
        <taxon>Dikarya</taxon>
        <taxon>Ascomycota</taxon>
        <taxon>Pezizomycotina</taxon>
        <taxon>Eurotiomycetes</taxon>
        <taxon>Eurotiomycetidae</taxon>
        <taxon>Eurotiales</taxon>
        <taxon>Aspergillaceae</taxon>
        <taxon>Aspergillus</taxon>
        <taxon>Aspergillus subgen. Nidulantes</taxon>
    </lineage>
</organism>
<dbReference type="Proteomes" id="UP001610335">
    <property type="component" value="Unassembled WGS sequence"/>
</dbReference>
<name>A0ABR4HHK5_9EURO</name>
<protein>
    <submittedName>
        <fullName evidence="2">Uncharacterized protein</fullName>
    </submittedName>
</protein>
<dbReference type="EMBL" id="JBFXLS010000129">
    <property type="protein sequence ID" value="KAL2814243.1"/>
    <property type="molecule type" value="Genomic_DNA"/>
</dbReference>
<feature type="region of interest" description="Disordered" evidence="1">
    <location>
        <begin position="41"/>
        <end position="63"/>
    </location>
</feature>
<accession>A0ABR4HHK5</accession>
<proteinExistence type="predicted"/>
<feature type="region of interest" description="Disordered" evidence="1">
    <location>
        <begin position="1"/>
        <end position="23"/>
    </location>
</feature>
<gene>
    <name evidence="2" type="ORF">BDW59DRAFT_21910</name>
</gene>
<feature type="compositionally biased region" description="Low complexity" evidence="1">
    <location>
        <begin position="50"/>
        <end position="63"/>
    </location>
</feature>
<comment type="caution">
    <text evidence="2">The sequence shown here is derived from an EMBL/GenBank/DDBJ whole genome shotgun (WGS) entry which is preliminary data.</text>
</comment>
<feature type="compositionally biased region" description="Polar residues" evidence="1">
    <location>
        <begin position="1"/>
        <end position="11"/>
    </location>
</feature>
<evidence type="ECO:0000256" key="1">
    <source>
        <dbReference type="SAM" id="MobiDB-lite"/>
    </source>
</evidence>
<sequence length="426" mass="48112">MKASRISQLNPWNKLHPPLPRTPRQSQQLLNALTSSFRRELDRHHPTTPPSSDQSPSANNNNALNANIQTDELPHSSAHATDNHLRTILENPLFRVVPLRTAVSSELDKARWSKEPTVVFDEMVASGSATHSVVKNCLRWQLLLASTQTGEGFVKALRDSRAGSRIVSWWLASDMEVKISFFLDPELLSPLLKFMVAEGLHDTIFIWLKMFANCDLGSQNGQLPEVRARACFKKILYPFLKAEIDCGGGISSSLRCYLEACRILLSTGDGEPKLQMGNSLLPPGGYLCHIFTDNARDFTKDIPVDLYEQYTHLISVLGPRTFLEASVPLYHPTDPDAKPFVEFVRRLPLAWRESWKESKREQLMRASFDALRILVDAGESRDCVYLARFMQHQLEEKHEAETANKTGYRVSSEERDLLTSLDLALT</sequence>
<keyword evidence="3" id="KW-1185">Reference proteome</keyword>
<reference evidence="2 3" key="1">
    <citation type="submission" date="2024-07" db="EMBL/GenBank/DDBJ databases">
        <title>Section-level genome sequencing and comparative genomics of Aspergillus sections Usti and Cavernicolus.</title>
        <authorList>
            <consortium name="Lawrence Berkeley National Laboratory"/>
            <person name="Nybo J.L."/>
            <person name="Vesth T.C."/>
            <person name="Theobald S."/>
            <person name="Frisvad J.C."/>
            <person name="Larsen T.O."/>
            <person name="Kjaerboelling I."/>
            <person name="Rothschild-Mancinelli K."/>
            <person name="Lyhne E.K."/>
            <person name="Kogle M.E."/>
            <person name="Barry K."/>
            <person name="Clum A."/>
            <person name="Na H."/>
            <person name="Ledsgaard L."/>
            <person name="Lin J."/>
            <person name="Lipzen A."/>
            <person name="Kuo A."/>
            <person name="Riley R."/>
            <person name="Mondo S."/>
            <person name="LaButti K."/>
            <person name="Haridas S."/>
            <person name="Pangalinan J."/>
            <person name="Salamov A.A."/>
            <person name="Simmons B.A."/>
            <person name="Magnuson J.K."/>
            <person name="Chen J."/>
            <person name="Drula E."/>
            <person name="Henrissat B."/>
            <person name="Wiebenga A."/>
            <person name="Lubbers R.J."/>
            <person name="Gomes A.C."/>
            <person name="Makela M.R."/>
            <person name="Stajich J."/>
            <person name="Grigoriev I.V."/>
            <person name="Mortensen U.H."/>
            <person name="De vries R.P."/>
            <person name="Baker S.E."/>
            <person name="Andersen M.R."/>
        </authorList>
    </citation>
    <scope>NUCLEOTIDE SEQUENCE [LARGE SCALE GENOMIC DNA]</scope>
    <source>
        <strain evidence="2 3">CBS 600.67</strain>
    </source>
</reference>
<evidence type="ECO:0000313" key="3">
    <source>
        <dbReference type="Proteomes" id="UP001610335"/>
    </source>
</evidence>